<reference evidence="9 10" key="1">
    <citation type="journal article" date="2012" name="Science">
        <title>The Paleozoic origin of enzymatic lignin decomposition reconstructed from 31 fungal genomes.</title>
        <authorList>
            <person name="Floudas D."/>
            <person name="Binder M."/>
            <person name="Riley R."/>
            <person name="Barry K."/>
            <person name="Blanchette R.A."/>
            <person name="Henrissat B."/>
            <person name="Martinez A.T."/>
            <person name="Otillar R."/>
            <person name="Spatafora J.W."/>
            <person name="Yadav J.S."/>
            <person name="Aerts A."/>
            <person name="Benoit I."/>
            <person name="Boyd A."/>
            <person name="Carlson A."/>
            <person name="Copeland A."/>
            <person name="Coutinho P.M."/>
            <person name="de Vries R.P."/>
            <person name="Ferreira P."/>
            <person name="Findley K."/>
            <person name="Foster B."/>
            <person name="Gaskell J."/>
            <person name="Glotzer D."/>
            <person name="Gorecki P."/>
            <person name="Heitman J."/>
            <person name="Hesse C."/>
            <person name="Hori C."/>
            <person name="Igarashi K."/>
            <person name="Jurgens J.A."/>
            <person name="Kallen N."/>
            <person name="Kersten P."/>
            <person name="Kohler A."/>
            <person name="Kuees U."/>
            <person name="Kumar T.K.A."/>
            <person name="Kuo A."/>
            <person name="LaButti K."/>
            <person name="Larrondo L.F."/>
            <person name="Lindquist E."/>
            <person name="Ling A."/>
            <person name="Lombard V."/>
            <person name="Lucas S."/>
            <person name="Lundell T."/>
            <person name="Martin R."/>
            <person name="McLaughlin D.J."/>
            <person name="Morgenstern I."/>
            <person name="Morin E."/>
            <person name="Murat C."/>
            <person name="Nagy L.G."/>
            <person name="Nolan M."/>
            <person name="Ohm R.A."/>
            <person name="Patyshakuliyeva A."/>
            <person name="Rokas A."/>
            <person name="Ruiz-Duenas F.J."/>
            <person name="Sabat G."/>
            <person name="Salamov A."/>
            <person name="Samejima M."/>
            <person name="Schmutz J."/>
            <person name="Slot J.C."/>
            <person name="St John F."/>
            <person name="Stenlid J."/>
            <person name="Sun H."/>
            <person name="Sun S."/>
            <person name="Syed K."/>
            <person name="Tsang A."/>
            <person name="Wiebenga A."/>
            <person name="Young D."/>
            <person name="Pisabarro A."/>
            <person name="Eastwood D.C."/>
            <person name="Martin F."/>
            <person name="Cullen D."/>
            <person name="Grigoriev I.V."/>
            <person name="Hibbett D.S."/>
        </authorList>
    </citation>
    <scope>NUCLEOTIDE SEQUENCE [LARGE SCALE GENOMIC DNA]</scope>
    <source>
        <strain evidence="9 10">ATCC 11539</strain>
    </source>
</reference>
<dbReference type="GO" id="GO:0008270">
    <property type="term" value="F:zinc ion binding"/>
    <property type="evidence" value="ECO:0007669"/>
    <property type="project" value="UniProtKB-KW"/>
</dbReference>
<protein>
    <recommendedName>
        <fullName evidence="8">RING-type domain-containing protein</fullName>
    </recommendedName>
</protein>
<feature type="compositionally biased region" description="Low complexity" evidence="7">
    <location>
        <begin position="388"/>
        <end position="399"/>
    </location>
</feature>
<dbReference type="GO" id="GO:0005737">
    <property type="term" value="C:cytoplasm"/>
    <property type="evidence" value="ECO:0007669"/>
    <property type="project" value="UniProtKB-SubCell"/>
</dbReference>
<feature type="compositionally biased region" description="Polar residues" evidence="7">
    <location>
        <begin position="22"/>
        <end position="57"/>
    </location>
</feature>
<evidence type="ECO:0000259" key="8">
    <source>
        <dbReference type="PROSITE" id="PS50089"/>
    </source>
</evidence>
<keyword evidence="2" id="KW-0963">Cytoplasm</keyword>
<evidence type="ECO:0000256" key="4">
    <source>
        <dbReference type="ARBA" id="ARBA00022771"/>
    </source>
</evidence>
<keyword evidence="5" id="KW-0862">Zinc</keyword>
<dbReference type="InterPro" id="IPR039739">
    <property type="entry name" value="MAG2/RNF10"/>
</dbReference>
<feature type="region of interest" description="Disordered" evidence="7">
    <location>
        <begin position="509"/>
        <end position="528"/>
    </location>
</feature>
<comment type="subcellular location">
    <subcellularLocation>
        <location evidence="1">Cytoplasm</location>
    </subcellularLocation>
</comment>
<dbReference type="SUPFAM" id="SSF57850">
    <property type="entry name" value="RING/U-box"/>
    <property type="match status" value="1"/>
</dbReference>
<dbReference type="GeneID" id="19303231"/>
<keyword evidence="4 6" id="KW-0863">Zinc-finger</keyword>
<feature type="region of interest" description="Disordered" evidence="7">
    <location>
        <begin position="596"/>
        <end position="656"/>
    </location>
</feature>
<gene>
    <name evidence="9" type="ORF">GLOTRDRAFT_135017</name>
</gene>
<feature type="region of interest" description="Disordered" evidence="7">
    <location>
        <begin position="1"/>
        <end position="57"/>
    </location>
</feature>
<dbReference type="GO" id="GO:0000976">
    <property type="term" value="F:transcription cis-regulatory region binding"/>
    <property type="evidence" value="ECO:0007669"/>
    <property type="project" value="TreeGrafter"/>
</dbReference>
<dbReference type="EMBL" id="KB469296">
    <property type="protein sequence ID" value="EPQ60303.1"/>
    <property type="molecule type" value="Genomic_DNA"/>
</dbReference>
<dbReference type="STRING" id="670483.S7QLM1"/>
<dbReference type="CDD" id="cd16536">
    <property type="entry name" value="RING-HC_RNF10"/>
    <property type="match status" value="1"/>
</dbReference>
<dbReference type="InterPro" id="IPR018957">
    <property type="entry name" value="Znf_C3HC4_RING-type"/>
</dbReference>
<feature type="compositionally biased region" description="Gly residues" evidence="7">
    <location>
        <begin position="647"/>
        <end position="656"/>
    </location>
</feature>
<evidence type="ECO:0000256" key="6">
    <source>
        <dbReference type="PROSITE-ProRule" id="PRU00175"/>
    </source>
</evidence>
<dbReference type="GO" id="GO:0045944">
    <property type="term" value="P:positive regulation of transcription by RNA polymerase II"/>
    <property type="evidence" value="ECO:0007669"/>
    <property type="project" value="TreeGrafter"/>
</dbReference>
<dbReference type="eggNOG" id="KOG2164">
    <property type="taxonomic scope" value="Eukaryota"/>
</dbReference>
<dbReference type="PROSITE" id="PS00518">
    <property type="entry name" value="ZF_RING_1"/>
    <property type="match status" value="1"/>
</dbReference>
<dbReference type="InterPro" id="IPR013083">
    <property type="entry name" value="Znf_RING/FYVE/PHD"/>
</dbReference>
<dbReference type="InterPro" id="IPR001841">
    <property type="entry name" value="Znf_RING"/>
</dbReference>
<proteinExistence type="predicted"/>
<evidence type="ECO:0000256" key="2">
    <source>
        <dbReference type="ARBA" id="ARBA00022490"/>
    </source>
</evidence>
<feature type="region of interest" description="Disordered" evidence="7">
    <location>
        <begin position="377"/>
        <end position="415"/>
    </location>
</feature>
<dbReference type="PANTHER" id="PTHR12983:SF9">
    <property type="entry name" value="E3 UBIQUITIN-PROTEIN LIGASE RNF10"/>
    <property type="match status" value="1"/>
</dbReference>
<dbReference type="OMA" id="PRWKKCP"/>
<name>S7QLM1_GLOTA</name>
<feature type="compositionally biased region" description="Basic and acidic residues" evidence="7">
    <location>
        <begin position="517"/>
        <end position="528"/>
    </location>
</feature>
<keyword evidence="10" id="KW-1185">Reference proteome</keyword>
<accession>S7QLM1</accession>
<dbReference type="InterPro" id="IPR017907">
    <property type="entry name" value="Znf_RING_CS"/>
</dbReference>
<dbReference type="Gene3D" id="3.30.40.10">
    <property type="entry name" value="Zinc/RING finger domain, C3HC4 (zinc finger)"/>
    <property type="match status" value="1"/>
</dbReference>
<feature type="domain" description="RING-type" evidence="8">
    <location>
        <begin position="127"/>
        <end position="169"/>
    </location>
</feature>
<feature type="region of interest" description="Disordered" evidence="7">
    <location>
        <begin position="184"/>
        <end position="218"/>
    </location>
</feature>
<evidence type="ECO:0000256" key="1">
    <source>
        <dbReference type="ARBA" id="ARBA00004496"/>
    </source>
</evidence>
<dbReference type="Pfam" id="PF00097">
    <property type="entry name" value="zf-C3HC4"/>
    <property type="match status" value="1"/>
</dbReference>
<dbReference type="RefSeq" id="XP_007860746.1">
    <property type="nucleotide sequence ID" value="XM_007862555.1"/>
</dbReference>
<evidence type="ECO:0000256" key="3">
    <source>
        <dbReference type="ARBA" id="ARBA00022723"/>
    </source>
</evidence>
<dbReference type="KEGG" id="gtr:GLOTRDRAFT_135017"/>
<evidence type="ECO:0000313" key="9">
    <source>
        <dbReference type="EMBL" id="EPQ60303.1"/>
    </source>
</evidence>
<feature type="compositionally biased region" description="Basic and acidic residues" evidence="7">
    <location>
        <begin position="626"/>
        <end position="635"/>
    </location>
</feature>
<dbReference type="AlphaFoldDB" id="S7QLM1"/>
<evidence type="ECO:0000256" key="7">
    <source>
        <dbReference type="SAM" id="MobiDB-lite"/>
    </source>
</evidence>
<dbReference type="PROSITE" id="PS50089">
    <property type="entry name" value="ZF_RING_2"/>
    <property type="match status" value="1"/>
</dbReference>
<dbReference type="HOGENOM" id="CLU_011811_1_1_1"/>
<keyword evidence="3" id="KW-0479">Metal-binding</keyword>
<organism evidence="9 10">
    <name type="scientific">Gloeophyllum trabeum (strain ATCC 11539 / FP-39264 / Madison 617)</name>
    <name type="common">Brown rot fungus</name>
    <dbReference type="NCBI Taxonomy" id="670483"/>
    <lineage>
        <taxon>Eukaryota</taxon>
        <taxon>Fungi</taxon>
        <taxon>Dikarya</taxon>
        <taxon>Basidiomycota</taxon>
        <taxon>Agaricomycotina</taxon>
        <taxon>Agaricomycetes</taxon>
        <taxon>Gloeophyllales</taxon>
        <taxon>Gloeophyllaceae</taxon>
        <taxon>Gloeophyllum</taxon>
    </lineage>
</organism>
<feature type="compositionally biased region" description="Low complexity" evidence="7">
    <location>
        <begin position="596"/>
        <end position="607"/>
    </location>
</feature>
<evidence type="ECO:0000313" key="10">
    <source>
        <dbReference type="Proteomes" id="UP000030669"/>
    </source>
</evidence>
<sequence>MTSQAGTTPSSTPRKRSSNSKMAANQSLNHLLNFSLPPRQSHTVQSIPRRSRRTGTQQGVWNKERYINAQYRFVMNPSGDYTVHFADPDIFFQWQDILQIIVPRTSAVASTSSNSTAISHDQGLQTCPICLSPPIAPRMTKCGHVFCFPCILHLINTSDNLKWVRCPICFDSINEKQLKSVKWYDGPSQTEDDSDQPLAESSSSGSNADLSAFPTGRSGTTMRMRLMQRPQITTLALPRSSTWLSELLPPHQAPFHFLPDVYEFSKFMLATPAYLIQDLTKDLDDLATERRSLVGMRDELSITFVDAASEKVRVQIAKAAALETPMLRNAIDKATRDQSEIEARVSRVAQRKKEEQVSAQDHAEVPLEFLATQSSGYPAAPTAPAGVRSPSNNPTSNRNGRQKRNLNPPPPSTQTYYYYQSASGLPIFLHPLDIKILFAHFHSYASFPDAINVRVEAFSEGSVNDDLRKRCKYLAHMPEGADVVFVEADLEGVVGEEGLRNFEGHLKSRRARRKEKERKDDKAKFRAEEREREKIASAMGVRGDEWGGFAPAVVPSLIEMDRAPTPIEEVAIPERRASPPQVSGAWGARSFASAAHAASSGRAGPAGTQRANRRDEIRVDDEEWDAAWHDLESRSTGRKKKSKLILLGGGGGGRRR</sequence>
<dbReference type="OrthoDB" id="302966at2759"/>
<evidence type="ECO:0000256" key="5">
    <source>
        <dbReference type="ARBA" id="ARBA00022833"/>
    </source>
</evidence>
<dbReference type="PANTHER" id="PTHR12983">
    <property type="entry name" value="RING FINGER 10 FAMILY MEMBER"/>
    <property type="match status" value="1"/>
</dbReference>
<dbReference type="Proteomes" id="UP000030669">
    <property type="component" value="Unassembled WGS sequence"/>
</dbReference>
<dbReference type="SMART" id="SM00184">
    <property type="entry name" value="RING"/>
    <property type="match status" value="1"/>
</dbReference>